<protein>
    <submittedName>
        <fullName evidence="1">Phage gp6-like head-tail connector protein</fullName>
    </submittedName>
</protein>
<dbReference type="AlphaFoldDB" id="A0A9X1WTY3"/>
<gene>
    <name evidence="1" type="ORF">MUG84_26545</name>
</gene>
<sequence>MLATLNTAKQFMGIPDDDKSQDPLIIAALKAASASIEREVNRSFEYKQYQQTLDGSGTQFLRLRNFPIQSVSMLKLNGHEQAQESYVIETENGMLFRRTGWPSGTRSIEVEYMAGYILPSDEMDAESATLPENISLACILYAQMLMRTPGVTSERVGDISVNYKDDGDGLPAAVKALIRL</sequence>
<dbReference type="RefSeq" id="WP_244731182.1">
    <property type="nucleotide sequence ID" value="NZ_JALIRP010000021.1"/>
</dbReference>
<dbReference type="Proteomes" id="UP001139347">
    <property type="component" value="Unassembled WGS sequence"/>
</dbReference>
<dbReference type="CDD" id="cd08054">
    <property type="entry name" value="gp6"/>
    <property type="match status" value="1"/>
</dbReference>
<reference evidence="1" key="1">
    <citation type="submission" date="2022-04" db="EMBL/GenBank/DDBJ databases">
        <title>Paenibacillus mangrovi sp. nov., a novel endophytic bacterium isolated from bark of Kandelia candel.</title>
        <authorList>
            <person name="Tuo L."/>
        </authorList>
    </citation>
    <scope>NUCLEOTIDE SEQUENCE</scope>
    <source>
        <strain evidence="1">KQZ6P-2</strain>
    </source>
</reference>
<dbReference type="InterPro" id="IPR021146">
    <property type="entry name" value="Phage_gp6-like_head-tail"/>
</dbReference>
<dbReference type="EMBL" id="JALIRP010000021">
    <property type="protein sequence ID" value="MCJ8015232.1"/>
    <property type="molecule type" value="Genomic_DNA"/>
</dbReference>
<evidence type="ECO:0000313" key="1">
    <source>
        <dbReference type="EMBL" id="MCJ8015232.1"/>
    </source>
</evidence>
<keyword evidence="2" id="KW-1185">Reference proteome</keyword>
<name>A0A9X1WTY3_9BACL</name>
<proteinExistence type="predicted"/>
<evidence type="ECO:0000313" key="2">
    <source>
        <dbReference type="Proteomes" id="UP001139347"/>
    </source>
</evidence>
<accession>A0A9X1WTY3</accession>
<dbReference type="Pfam" id="PF05135">
    <property type="entry name" value="Phage_connect_1"/>
    <property type="match status" value="1"/>
</dbReference>
<comment type="caution">
    <text evidence="1">The sequence shown here is derived from an EMBL/GenBank/DDBJ whole genome shotgun (WGS) entry which is preliminary data.</text>
</comment>
<organism evidence="1 2">
    <name type="scientific">Paenibacillus mangrovi</name>
    <dbReference type="NCBI Taxonomy" id="2931978"/>
    <lineage>
        <taxon>Bacteria</taxon>
        <taxon>Bacillati</taxon>
        <taxon>Bacillota</taxon>
        <taxon>Bacilli</taxon>
        <taxon>Bacillales</taxon>
        <taxon>Paenibacillaceae</taxon>
        <taxon>Paenibacillus</taxon>
    </lineage>
</organism>